<proteinExistence type="predicted"/>
<reference evidence="2" key="1">
    <citation type="submission" date="2019-09" db="EMBL/GenBank/DDBJ databases">
        <title>Complete genome sequencing of four Arcobacter species reveals a diverse suite of mobile elements.</title>
        <authorList>
            <person name="On S.L.W."/>
            <person name="Miller W.G."/>
            <person name="Biggs P."/>
            <person name="Cornelius A."/>
            <person name="Vandamme P."/>
        </authorList>
    </citation>
    <scope>NUCLEOTIDE SEQUENCE [LARGE SCALE GENOMIC DNA]</scope>
    <source>
        <strain evidence="2">LMG 26638</strain>
    </source>
</reference>
<evidence type="ECO:0000313" key="2">
    <source>
        <dbReference type="Proteomes" id="UP000322726"/>
    </source>
</evidence>
<gene>
    <name evidence="1" type="ORF">APAC_0237</name>
</gene>
<dbReference type="Proteomes" id="UP000322726">
    <property type="component" value="Chromosome"/>
</dbReference>
<evidence type="ECO:0000313" key="1">
    <source>
        <dbReference type="EMBL" id="QEP33400.1"/>
    </source>
</evidence>
<reference evidence="1 2" key="3">
    <citation type="submission" date="2019-09" db="EMBL/GenBank/DDBJ databases">
        <title>Taxonomic note: a critical rebuttal of the proposed division of the genus Arcobacter into six genera, emended descriptions of Arcobacter anaerophilus and the genus Arcobacter, and an assessment of genus-level boundaries for Epsilonproteobacteria using in silico genomic comparator tools.</title>
        <authorList>
            <person name="On S.L.W."/>
            <person name="Miller W.G."/>
            <person name="Biggs P."/>
            <person name="Cornelius A."/>
            <person name="Vandamme P."/>
        </authorList>
    </citation>
    <scope>NUCLEOTIDE SEQUENCE [LARGE SCALE GENOMIC DNA]</scope>
    <source>
        <strain evidence="1 2">LMG 26638</strain>
    </source>
</reference>
<reference evidence="1 2" key="2">
    <citation type="submission" date="2019-09" db="EMBL/GenBank/DDBJ databases">
        <title>Complete genome sequencing of four Arcobacter species reveals a diverse suite of mobile elements.</title>
        <authorList>
            <person name="Miller W.G."/>
            <person name="Yee E."/>
            <person name="Bono J.L."/>
        </authorList>
    </citation>
    <scope>NUCLEOTIDE SEQUENCE [LARGE SCALE GENOMIC DNA]</scope>
    <source>
        <strain evidence="1 2">LMG 26638</strain>
    </source>
</reference>
<sequence>MSLKENVDYVKQELNSEEKFLEGFVKVERFYKKYKTLILGLIAILIIAGIALVVKSNIDESNKLEANLAFEKILKNPEDKDAMAKLKETNTNLYNIATYLVAKDKGEIVKVNVPYLKELTTYQEAVKNNSISELNNVSMENNFLLKEFAIFNKALLLANEGKFEEAKAALNLIPNTSKANDLANLLNHYLVTK</sequence>
<protein>
    <submittedName>
        <fullName evidence="1">Uncharacterized protein</fullName>
    </submittedName>
</protein>
<keyword evidence="2" id="KW-1185">Reference proteome</keyword>
<name>A0A5C2H371_9BACT</name>
<dbReference type="EMBL" id="CP035928">
    <property type="protein sequence ID" value="QEP33400.1"/>
    <property type="molecule type" value="Genomic_DNA"/>
</dbReference>
<dbReference type="KEGG" id="apai:APAC_0237"/>
<accession>A0A5C2H371</accession>
<organism evidence="1 2">
    <name type="scientific">Malaciobacter pacificus</name>
    <dbReference type="NCBI Taxonomy" id="1080223"/>
    <lineage>
        <taxon>Bacteria</taxon>
        <taxon>Pseudomonadati</taxon>
        <taxon>Campylobacterota</taxon>
        <taxon>Epsilonproteobacteria</taxon>
        <taxon>Campylobacterales</taxon>
        <taxon>Arcobacteraceae</taxon>
        <taxon>Malaciobacter</taxon>
    </lineage>
</organism>
<dbReference type="RefSeq" id="WP_130232373.1">
    <property type="nucleotide sequence ID" value="NZ_BMEF01000001.1"/>
</dbReference>
<dbReference type="AlphaFoldDB" id="A0A5C2H371"/>
<dbReference type="OrthoDB" id="5334020at2"/>